<evidence type="ECO:0000313" key="2">
    <source>
        <dbReference type="Proteomes" id="UP000595332"/>
    </source>
</evidence>
<proteinExistence type="predicted"/>
<dbReference type="RefSeq" id="WP_201348543.1">
    <property type="nucleotide sequence ID" value="NZ_AP014546.1"/>
</dbReference>
<gene>
    <name evidence="1" type="ORF">NEJAP_3538</name>
</gene>
<keyword evidence="2" id="KW-1185">Reference proteome</keyword>
<dbReference type="EMBL" id="AP014546">
    <property type="protein sequence ID" value="BBB31476.1"/>
    <property type="molecule type" value="Genomic_DNA"/>
</dbReference>
<reference evidence="1 2" key="1">
    <citation type="journal article" date="2008" name="Int. J. Syst. Evol. Microbiol.">
        <title>Neptunomonas japonica sp. nov., an Osedax japonicus symbiont-like bacterium isolated from sediment adjacent to sperm whale carcasses off Kagoshima, Japan.</title>
        <authorList>
            <person name="Miyazaki M."/>
            <person name="Nogi Y."/>
            <person name="Fujiwara Y."/>
            <person name="Kawato M."/>
            <person name="Kubokawa K."/>
            <person name="Horikoshi K."/>
        </authorList>
    </citation>
    <scope>NUCLEOTIDE SEQUENCE [LARGE SCALE GENOMIC DNA]</scope>
    <source>
        <strain evidence="1 2">JAMM 1380</strain>
    </source>
</reference>
<dbReference type="Proteomes" id="UP000595332">
    <property type="component" value="Chromosome"/>
</dbReference>
<accession>A0A7R6PLS8</accession>
<dbReference type="AlphaFoldDB" id="A0A7R6PLS8"/>
<sequence>MIDSSVFYSAVSQLDQSVRDLMELTREEELPEVTNGVRRYYAEDGKCPFQVSRQFDRPDEYLQALLDMIRVQYEPHPMGTMMLNSNVTANLWQVIEEGDIGFGYLSMVSEDKPSFTDFWQTEITDYANKCGYRLQDARLMFVVVTAGMSNYALPLLAEVNDVLDSGLTIKEAVKALAEGIAGEAGSGKEVHAGFCLDEAMGERLRVSVWLIE</sequence>
<organism evidence="1 2">
    <name type="scientific">Neptunomonas japonica JAMM 1380</name>
    <dbReference type="NCBI Taxonomy" id="1441457"/>
    <lineage>
        <taxon>Bacteria</taxon>
        <taxon>Pseudomonadati</taxon>
        <taxon>Pseudomonadota</taxon>
        <taxon>Gammaproteobacteria</taxon>
        <taxon>Oceanospirillales</taxon>
        <taxon>Oceanospirillaceae</taxon>
        <taxon>Neptunomonas</taxon>
    </lineage>
</organism>
<dbReference type="KEGG" id="njp:NEJAP_3538"/>
<protein>
    <submittedName>
        <fullName evidence="1">Uncharacterized protein</fullName>
    </submittedName>
</protein>
<evidence type="ECO:0000313" key="1">
    <source>
        <dbReference type="EMBL" id="BBB31476.1"/>
    </source>
</evidence>
<name>A0A7R6PLS8_9GAMM</name>